<comment type="function">
    <text evidence="3">Probably deamidates glutamine residues to glutamate on methyl-accepting chemotaxis receptors (MCPs), playing an important role in chemotaxis.</text>
</comment>
<keyword evidence="4" id="KW-1133">Transmembrane helix</keyword>
<evidence type="ECO:0000313" key="6">
    <source>
        <dbReference type="EMBL" id="USS00039.1"/>
    </source>
</evidence>
<evidence type="ECO:0000256" key="2">
    <source>
        <dbReference type="ARBA" id="ARBA00022801"/>
    </source>
</evidence>
<accession>A0A9N7JJI2</accession>
<comment type="catalytic activity">
    <reaction evidence="3">
        <text>L-glutaminyl-[protein] + H2O = L-glutamyl-[protein] + NH4(+)</text>
        <dbReference type="Rhea" id="RHEA:16441"/>
        <dbReference type="Rhea" id="RHEA-COMP:10207"/>
        <dbReference type="Rhea" id="RHEA-COMP:10208"/>
        <dbReference type="ChEBI" id="CHEBI:15377"/>
        <dbReference type="ChEBI" id="CHEBI:28938"/>
        <dbReference type="ChEBI" id="CHEBI:29973"/>
        <dbReference type="ChEBI" id="CHEBI:30011"/>
        <dbReference type="EC" id="3.5.1.44"/>
    </reaction>
</comment>
<dbReference type="PANTHER" id="PTHR35147">
    <property type="entry name" value="CHEMORECEPTOR GLUTAMINE DEAMIDASE CHED-RELATED"/>
    <property type="match status" value="1"/>
</dbReference>
<keyword evidence="1 3" id="KW-0145">Chemotaxis</keyword>
<dbReference type="GO" id="GO:0050568">
    <property type="term" value="F:protein-glutamine glutaminase activity"/>
    <property type="evidence" value="ECO:0007669"/>
    <property type="project" value="UniProtKB-UniRule"/>
</dbReference>
<dbReference type="CDD" id="cd16352">
    <property type="entry name" value="CheD"/>
    <property type="match status" value="1"/>
</dbReference>
<dbReference type="PANTHER" id="PTHR35147:SF1">
    <property type="entry name" value="CHEMORECEPTOR GLUTAMINE DEAMIDASE CHED-RELATED"/>
    <property type="match status" value="1"/>
</dbReference>
<dbReference type="RefSeq" id="WP_066676968.1">
    <property type="nucleotide sequence ID" value="NZ_CABMIZ010000021.1"/>
</dbReference>
<dbReference type="PROSITE" id="PS51257">
    <property type="entry name" value="PROKAR_LIPOPROTEIN"/>
    <property type="match status" value="1"/>
</dbReference>
<dbReference type="Pfam" id="PF03975">
    <property type="entry name" value="CheD"/>
    <property type="match status" value="1"/>
</dbReference>
<evidence type="ECO:0000313" key="5">
    <source>
        <dbReference type="EMBL" id="AYE33460.1"/>
    </source>
</evidence>
<dbReference type="Gene3D" id="3.30.1330.200">
    <property type="match status" value="1"/>
</dbReference>
<dbReference type="KEGG" id="csep:CP523_02760"/>
<dbReference type="InterPro" id="IPR038592">
    <property type="entry name" value="CheD-like_sf"/>
</dbReference>
<dbReference type="Proteomes" id="UP000280586">
    <property type="component" value="Chromosome"/>
</dbReference>
<dbReference type="EC" id="3.5.1.44" evidence="3"/>
<dbReference type="OrthoDB" id="9807202at2"/>
<proteinExistence type="inferred from homology"/>
<evidence type="ECO:0000256" key="3">
    <source>
        <dbReference type="HAMAP-Rule" id="MF_01440"/>
    </source>
</evidence>
<name>A0A9N7JJI2_CLOSE</name>
<dbReference type="GO" id="GO:0006935">
    <property type="term" value="P:chemotaxis"/>
    <property type="evidence" value="ECO:0007669"/>
    <property type="project" value="UniProtKB-UniRule"/>
</dbReference>
<dbReference type="Proteomes" id="UP001055437">
    <property type="component" value="Chromosome"/>
</dbReference>
<gene>
    <name evidence="3" type="primary">cheD</name>
    <name evidence="5" type="ORF">CP523_02760</name>
    <name evidence="6" type="ORF">NH397_11095</name>
</gene>
<evidence type="ECO:0000256" key="1">
    <source>
        <dbReference type="ARBA" id="ARBA00022500"/>
    </source>
</evidence>
<keyword evidence="8" id="KW-1185">Reference proteome</keyword>
<evidence type="ECO:0000313" key="7">
    <source>
        <dbReference type="Proteomes" id="UP000280586"/>
    </source>
</evidence>
<dbReference type="GeneID" id="303559599"/>
<organism evidence="5 7">
    <name type="scientific">Clostridium septicum</name>
    <dbReference type="NCBI Taxonomy" id="1504"/>
    <lineage>
        <taxon>Bacteria</taxon>
        <taxon>Bacillati</taxon>
        <taxon>Bacillota</taxon>
        <taxon>Clostridia</taxon>
        <taxon>Eubacteriales</taxon>
        <taxon>Clostridiaceae</taxon>
        <taxon>Clostridium</taxon>
    </lineage>
</organism>
<dbReference type="EMBL" id="CP099799">
    <property type="protein sequence ID" value="USS00039.1"/>
    <property type="molecule type" value="Genomic_DNA"/>
</dbReference>
<comment type="similarity">
    <text evidence="3">Belongs to the CheD family.</text>
</comment>
<sequence>MHAKNEVRVGIADYSIVFAPGSVITMGLGSCVGIAFYDRIKKVAGLVHIMLPDSTQFKNITNPMKYADLAVPALLDKMMKLGCSKRNIVVKIAGGASMFNFTDKKIVSDIGKRNIEATKNIINLLGLTLISEDVGGDKGRTMIVEAENGTVKIRVVGAGIKEI</sequence>
<dbReference type="SUPFAM" id="SSF64438">
    <property type="entry name" value="CNF1/YfiH-like putative cysteine hydrolases"/>
    <property type="match status" value="1"/>
</dbReference>
<keyword evidence="2 3" id="KW-0378">Hydrolase</keyword>
<keyword evidence="4" id="KW-0812">Transmembrane</keyword>
<dbReference type="AlphaFoldDB" id="A0A9N7JJI2"/>
<dbReference type="EMBL" id="CP023671">
    <property type="protein sequence ID" value="AYE33460.1"/>
    <property type="molecule type" value="Genomic_DNA"/>
</dbReference>
<evidence type="ECO:0000313" key="8">
    <source>
        <dbReference type="Proteomes" id="UP001055437"/>
    </source>
</evidence>
<dbReference type="InterPro" id="IPR005659">
    <property type="entry name" value="Chemorcpt_Glu_NH3ase_CheD"/>
</dbReference>
<dbReference type="HAMAP" id="MF_01440">
    <property type="entry name" value="CheD"/>
    <property type="match status" value="1"/>
</dbReference>
<protein>
    <recommendedName>
        <fullName evidence="3">Probable chemoreceptor glutamine deamidase CheD</fullName>
        <ecNumber evidence="3">3.5.1.44</ecNumber>
    </recommendedName>
</protein>
<keyword evidence="4" id="KW-0472">Membrane</keyword>
<evidence type="ECO:0000256" key="4">
    <source>
        <dbReference type="SAM" id="Phobius"/>
    </source>
</evidence>
<feature type="transmembrane region" description="Helical" evidence="4">
    <location>
        <begin position="14"/>
        <end position="37"/>
    </location>
</feature>
<dbReference type="InterPro" id="IPR011324">
    <property type="entry name" value="Cytotoxic_necrot_fac-like_cat"/>
</dbReference>
<reference evidence="6" key="2">
    <citation type="submission" date="2022-06" db="EMBL/GenBank/DDBJ databases">
        <authorList>
            <person name="Holder M.E."/>
            <person name="Ajami N.J."/>
            <person name="Petrosino J.F."/>
        </authorList>
    </citation>
    <scope>NUCLEOTIDE SEQUENCE</scope>
    <source>
        <strain evidence="6">RMA 8861</strain>
    </source>
</reference>
<reference evidence="5 7" key="1">
    <citation type="submission" date="2017-09" db="EMBL/GenBank/DDBJ databases">
        <authorList>
            <person name="Thomas P."/>
            <person name="Seyboldt C."/>
        </authorList>
    </citation>
    <scope>NUCLEOTIDE SEQUENCE [LARGE SCALE GENOMIC DNA]</scope>
    <source>
        <strain evidence="5 7">DSM 7534</strain>
    </source>
</reference>